<evidence type="ECO:0000313" key="2">
    <source>
        <dbReference type="EnsemblMetazoa" id="XP_019763039.1"/>
    </source>
</evidence>
<reference evidence="2" key="2">
    <citation type="submission" date="2024-08" db="UniProtKB">
        <authorList>
            <consortium name="EnsemblMetazoa"/>
        </authorList>
    </citation>
    <scope>IDENTIFICATION</scope>
</reference>
<dbReference type="GeneID" id="109539616"/>
<protein>
    <submittedName>
        <fullName evidence="2">Uncharacterized protein</fullName>
    </submittedName>
</protein>
<evidence type="ECO:0000256" key="1">
    <source>
        <dbReference type="SAM" id="MobiDB-lite"/>
    </source>
</evidence>
<name>A0AAR5PPU6_DENPD</name>
<organism evidence="2 3">
    <name type="scientific">Dendroctonus ponderosae</name>
    <name type="common">Mountain pine beetle</name>
    <dbReference type="NCBI Taxonomy" id="77166"/>
    <lineage>
        <taxon>Eukaryota</taxon>
        <taxon>Metazoa</taxon>
        <taxon>Ecdysozoa</taxon>
        <taxon>Arthropoda</taxon>
        <taxon>Hexapoda</taxon>
        <taxon>Insecta</taxon>
        <taxon>Pterygota</taxon>
        <taxon>Neoptera</taxon>
        <taxon>Endopterygota</taxon>
        <taxon>Coleoptera</taxon>
        <taxon>Polyphaga</taxon>
        <taxon>Cucujiformia</taxon>
        <taxon>Curculionidae</taxon>
        <taxon>Scolytinae</taxon>
        <taxon>Dendroctonus</taxon>
    </lineage>
</organism>
<feature type="region of interest" description="Disordered" evidence="1">
    <location>
        <begin position="137"/>
        <end position="170"/>
    </location>
</feature>
<sequence>MLKPLSSNPSLTRNLSFNIFKKRPNCCDKEPAKPTPKYTVQKTCEPSIFEIWKPKIPELNACNYPTIKTSMMMPYNHKTCTAGMNFREKTRCEIEAEARECQKMNHPKWIQKCPPASKIKISEPITPMKASMVTCKGANGSQKKIAKKSLRDKCDPPVPEGDWNPDGHLS</sequence>
<dbReference type="Proteomes" id="UP000019118">
    <property type="component" value="Unassembled WGS sequence"/>
</dbReference>
<keyword evidence="3" id="KW-1185">Reference proteome</keyword>
<dbReference type="KEGG" id="dpa:109539616"/>
<proteinExistence type="predicted"/>
<evidence type="ECO:0000313" key="3">
    <source>
        <dbReference type="Proteomes" id="UP000019118"/>
    </source>
</evidence>
<accession>A0AAR5PPU6</accession>
<dbReference type="AlphaFoldDB" id="A0AAR5PPU6"/>
<dbReference type="EnsemblMetazoa" id="XM_019907480.1">
    <property type="protein sequence ID" value="XP_019763039.1"/>
    <property type="gene ID" value="LOC109539616"/>
</dbReference>
<reference evidence="3" key="1">
    <citation type="journal article" date="2013" name="Genome Biol.">
        <title>Draft genome of the mountain pine beetle, Dendroctonus ponderosae Hopkins, a major forest pest.</title>
        <authorList>
            <person name="Keeling C.I."/>
            <person name="Yuen M.M."/>
            <person name="Liao N.Y."/>
            <person name="Docking T.R."/>
            <person name="Chan S.K."/>
            <person name="Taylor G.A."/>
            <person name="Palmquist D.L."/>
            <person name="Jackman S.D."/>
            <person name="Nguyen A."/>
            <person name="Li M."/>
            <person name="Henderson H."/>
            <person name="Janes J.K."/>
            <person name="Zhao Y."/>
            <person name="Pandoh P."/>
            <person name="Moore R."/>
            <person name="Sperling F.A."/>
            <person name="Huber D.P."/>
            <person name="Birol I."/>
            <person name="Jones S.J."/>
            <person name="Bohlmann J."/>
        </authorList>
    </citation>
    <scope>NUCLEOTIDE SEQUENCE</scope>
</reference>